<gene>
    <name evidence="11" type="ORF">GBAR_LOCUS2513</name>
</gene>
<evidence type="ECO:0000256" key="5">
    <source>
        <dbReference type="ARBA" id="ARBA00022927"/>
    </source>
</evidence>
<keyword evidence="3" id="KW-0813">Transport</keyword>
<dbReference type="NCBIfam" id="TIGR00967">
    <property type="entry name" value="3a0501s007"/>
    <property type="match status" value="1"/>
</dbReference>
<feature type="transmembrane region" description="Helical" evidence="10">
    <location>
        <begin position="81"/>
        <end position="98"/>
    </location>
</feature>
<feature type="transmembrane region" description="Helical" evidence="10">
    <location>
        <begin position="317"/>
        <end position="334"/>
    </location>
</feature>
<dbReference type="PROSITE" id="PS00756">
    <property type="entry name" value="SECY_2"/>
    <property type="match status" value="1"/>
</dbReference>
<evidence type="ECO:0000256" key="6">
    <source>
        <dbReference type="ARBA" id="ARBA00022989"/>
    </source>
</evidence>
<dbReference type="InterPro" id="IPR002208">
    <property type="entry name" value="SecY/SEC61-alpha"/>
</dbReference>
<dbReference type="Pfam" id="PF00344">
    <property type="entry name" value="SecY"/>
    <property type="match status" value="1"/>
</dbReference>
<feature type="transmembrane region" description="Helical" evidence="10">
    <location>
        <begin position="44"/>
        <end position="61"/>
    </location>
</feature>
<dbReference type="Proteomes" id="UP001174909">
    <property type="component" value="Unassembled WGS sequence"/>
</dbReference>
<feature type="transmembrane region" description="Helical" evidence="10">
    <location>
        <begin position="283"/>
        <end position="305"/>
    </location>
</feature>
<dbReference type="SUPFAM" id="SSF103491">
    <property type="entry name" value="Preprotein translocase SecY subunit"/>
    <property type="match status" value="1"/>
</dbReference>
<protein>
    <submittedName>
        <fullName evidence="11">Protein translocase subunit SecY</fullName>
    </submittedName>
</protein>
<dbReference type="GO" id="GO:0016020">
    <property type="term" value="C:membrane"/>
    <property type="evidence" value="ECO:0007669"/>
    <property type="project" value="UniProtKB-SubCell"/>
</dbReference>
<dbReference type="PANTHER" id="PTHR10906">
    <property type="entry name" value="SECY/SEC61-ALPHA FAMILY MEMBER"/>
    <property type="match status" value="1"/>
</dbReference>
<evidence type="ECO:0000313" key="11">
    <source>
        <dbReference type="EMBL" id="CAI7998726.1"/>
    </source>
</evidence>
<dbReference type="PRINTS" id="PR00303">
    <property type="entry name" value="SECYTRNLCASE"/>
</dbReference>
<feature type="transmembrane region" description="Helical" evidence="10">
    <location>
        <begin position="110"/>
        <end position="130"/>
    </location>
</feature>
<keyword evidence="12" id="KW-1185">Reference proteome</keyword>
<comment type="caution">
    <text evidence="11">The sequence shown here is derived from an EMBL/GenBank/DDBJ whole genome shotgun (WGS) entry which is preliminary data.</text>
</comment>
<evidence type="ECO:0000256" key="8">
    <source>
        <dbReference type="ARBA" id="ARBA00023136"/>
    </source>
</evidence>
<organism evidence="11 12">
    <name type="scientific">Geodia barretti</name>
    <name type="common">Barrett's horny sponge</name>
    <dbReference type="NCBI Taxonomy" id="519541"/>
    <lineage>
        <taxon>Eukaryota</taxon>
        <taxon>Metazoa</taxon>
        <taxon>Porifera</taxon>
        <taxon>Demospongiae</taxon>
        <taxon>Heteroscleromorpha</taxon>
        <taxon>Tetractinellida</taxon>
        <taxon>Astrophorina</taxon>
        <taxon>Geodiidae</taxon>
        <taxon>Geodia</taxon>
    </lineage>
</organism>
<evidence type="ECO:0000313" key="12">
    <source>
        <dbReference type="Proteomes" id="UP001174909"/>
    </source>
</evidence>
<sequence length="352" mass="38844">MGVYPYITASIILQVLTPVIPQLRELSREGGEAGRRTLNRYTHYLTVPLAILQGWALLNTLELQGAITGIGLGGGEWMNTTTIILCMTATTMLLVWMGEIVTEKGIGNGISLIIFAGIVASLPQTAGQMWALRDQAFQVTMLVAMMLIIIFVVVIFNEAQRRVPVQYGRSVFRGGQMYRQTGASFIPLRVNAAGMIPLIFAFSIVTLPATIAHLPRGPEQQQLHSSGSDPYWALIFVLTVGFTFFYALVVHNQQNLAENLQRNGGFVPGIRPGQPTREYLMRIVLRITWAGAIFLGVIAITPWIANLITNLEASLTLIQSTSMIIMVGVALDTMRQLEAQLMMRNYEGFVRS</sequence>
<keyword evidence="4 10" id="KW-0812">Transmembrane</keyword>
<evidence type="ECO:0000256" key="7">
    <source>
        <dbReference type="ARBA" id="ARBA00023010"/>
    </source>
</evidence>
<comment type="subcellular location">
    <subcellularLocation>
        <location evidence="1">Membrane</location>
        <topology evidence="1">Multi-pass membrane protein</topology>
    </subcellularLocation>
</comment>
<dbReference type="InterPro" id="IPR030659">
    <property type="entry name" value="SecY_CS"/>
</dbReference>
<evidence type="ECO:0000256" key="10">
    <source>
        <dbReference type="SAM" id="Phobius"/>
    </source>
</evidence>
<dbReference type="HAMAP" id="MF_01465">
    <property type="entry name" value="SecY"/>
    <property type="match status" value="1"/>
</dbReference>
<feature type="transmembrane region" description="Helical" evidence="10">
    <location>
        <begin position="136"/>
        <end position="156"/>
    </location>
</feature>
<evidence type="ECO:0000256" key="9">
    <source>
        <dbReference type="RuleBase" id="RU004349"/>
    </source>
</evidence>
<dbReference type="InterPro" id="IPR023201">
    <property type="entry name" value="SecY_dom_sf"/>
</dbReference>
<name>A0AA35QZT6_GEOBA</name>
<feature type="transmembrane region" description="Helical" evidence="10">
    <location>
        <begin position="231"/>
        <end position="250"/>
    </location>
</feature>
<keyword evidence="5" id="KW-0653">Protein transport</keyword>
<dbReference type="InterPro" id="IPR026593">
    <property type="entry name" value="SecY"/>
</dbReference>
<evidence type="ECO:0000256" key="1">
    <source>
        <dbReference type="ARBA" id="ARBA00004141"/>
    </source>
</evidence>
<evidence type="ECO:0000256" key="2">
    <source>
        <dbReference type="ARBA" id="ARBA00005751"/>
    </source>
</evidence>
<keyword evidence="6 10" id="KW-1133">Transmembrane helix</keyword>
<accession>A0AA35QZT6</accession>
<comment type="similarity">
    <text evidence="2 9">Belongs to the SecY/SEC61-alpha family.</text>
</comment>
<proteinExistence type="inferred from homology"/>
<dbReference type="GO" id="GO:0015031">
    <property type="term" value="P:protein transport"/>
    <property type="evidence" value="ECO:0007669"/>
    <property type="project" value="UniProtKB-KW"/>
</dbReference>
<evidence type="ECO:0000256" key="4">
    <source>
        <dbReference type="ARBA" id="ARBA00022692"/>
    </source>
</evidence>
<dbReference type="Gene3D" id="1.10.3370.10">
    <property type="entry name" value="SecY subunit domain"/>
    <property type="match status" value="1"/>
</dbReference>
<keyword evidence="7" id="KW-0811">Translocation</keyword>
<dbReference type="AlphaFoldDB" id="A0AA35QZT6"/>
<dbReference type="EMBL" id="CASHTH010000353">
    <property type="protein sequence ID" value="CAI7998726.1"/>
    <property type="molecule type" value="Genomic_DNA"/>
</dbReference>
<feature type="transmembrane region" description="Helical" evidence="10">
    <location>
        <begin position="188"/>
        <end position="211"/>
    </location>
</feature>
<evidence type="ECO:0000256" key="3">
    <source>
        <dbReference type="ARBA" id="ARBA00022448"/>
    </source>
</evidence>
<keyword evidence="8 10" id="KW-0472">Membrane</keyword>
<reference evidence="11" key="1">
    <citation type="submission" date="2023-03" db="EMBL/GenBank/DDBJ databases">
        <authorList>
            <person name="Steffen K."/>
            <person name="Cardenas P."/>
        </authorList>
    </citation>
    <scope>NUCLEOTIDE SEQUENCE</scope>
</reference>